<dbReference type="PANTHER" id="PTHR39192">
    <property type="entry name" value="IRON UPTAKE SYSTEM COMPONENT EFEO"/>
    <property type="match status" value="1"/>
</dbReference>
<evidence type="ECO:0000259" key="5">
    <source>
        <dbReference type="Pfam" id="PF09375"/>
    </source>
</evidence>
<dbReference type="InterPro" id="IPR038352">
    <property type="entry name" value="Imelysin_sf"/>
</dbReference>
<dbReference type="NCBIfam" id="NF041757">
    <property type="entry name" value="EfeO"/>
    <property type="match status" value="1"/>
</dbReference>
<keyword evidence="8" id="KW-1185">Reference proteome</keyword>
<dbReference type="EMBL" id="FZOH01000008">
    <property type="protein sequence ID" value="SNS77655.1"/>
    <property type="molecule type" value="Genomic_DNA"/>
</dbReference>
<evidence type="ECO:0000256" key="4">
    <source>
        <dbReference type="SAM" id="SignalP"/>
    </source>
</evidence>
<protein>
    <submittedName>
        <fullName evidence="7">Iron uptake system component EfeO</fullName>
    </submittedName>
</protein>
<sequence>MSVRDRRLPLLTAGLLAALTTAACSSADAGSGAASGGGESADTVAVAATDDACDVASSELPAGTHSFAVTNSGDQVTEFYVYAEGDRVMGEVENIAPGLTRELLVELPAGSYQTACKPGMDGDGIRGDLTVTGEARSLSEDETLARASAEYQRYVQSQTGALLEQTTAFVDAVEAGDVEGAKALYPVARTYWERIEPVAEVFGDLDPLIDGREGDQAEGEDLTGFHRIEQALWVGGTTEGMTPYADQLLTDVQQIVELADDTTLDPLQLANGAKALLDEIATGKITGEEDRYSHTDLWDFAANLEGSEAAVQALRPHLEETDPDLVAEIDERFAATEAELGQYRTEGGWTLHDQLTEDQLRGLSDSVTALSESVSQVAAAVAHE</sequence>
<dbReference type="CDD" id="cd14656">
    <property type="entry name" value="Imelysin-like_EfeO"/>
    <property type="match status" value="1"/>
</dbReference>
<dbReference type="InterPro" id="IPR053377">
    <property type="entry name" value="Iron_uptake_EfeM/EfeO"/>
</dbReference>
<dbReference type="InterPro" id="IPR034981">
    <property type="entry name" value="Imelysin-like_EfeO/Algp7"/>
</dbReference>
<dbReference type="Pfam" id="PF09375">
    <property type="entry name" value="Peptidase_M75"/>
    <property type="match status" value="1"/>
</dbReference>
<name>A0A239H933_9ACTN</name>
<comment type="similarity">
    <text evidence="2">Belongs to the EfeM/EfeO family.</text>
</comment>
<dbReference type="RefSeq" id="WP_089405404.1">
    <property type="nucleotide sequence ID" value="NZ_FZOH01000008.1"/>
</dbReference>
<gene>
    <name evidence="7" type="ORF">SAMN04488107_3742</name>
</gene>
<dbReference type="Gene3D" id="1.20.1420.20">
    <property type="entry name" value="M75 peptidase, HXXE motif"/>
    <property type="match status" value="1"/>
</dbReference>
<dbReference type="NCBIfam" id="NF007697">
    <property type="entry name" value="PRK10378.1"/>
    <property type="match status" value="1"/>
</dbReference>
<comment type="subcellular location">
    <subcellularLocation>
        <location evidence="1">Periplasm</location>
    </subcellularLocation>
</comment>
<evidence type="ECO:0000256" key="2">
    <source>
        <dbReference type="ARBA" id="ARBA00005989"/>
    </source>
</evidence>
<feature type="signal peptide" evidence="4">
    <location>
        <begin position="1"/>
        <end position="29"/>
    </location>
</feature>
<proteinExistence type="inferred from homology"/>
<accession>A0A239H933</accession>
<dbReference type="AlphaFoldDB" id="A0A239H933"/>
<feature type="domain" description="Imelysin-like" evidence="5">
    <location>
        <begin position="147"/>
        <end position="376"/>
    </location>
</feature>
<dbReference type="Proteomes" id="UP000198386">
    <property type="component" value="Unassembled WGS sequence"/>
</dbReference>
<organism evidence="7 8">
    <name type="scientific">Geodermatophilus saharensis</name>
    <dbReference type="NCBI Taxonomy" id="1137994"/>
    <lineage>
        <taxon>Bacteria</taxon>
        <taxon>Bacillati</taxon>
        <taxon>Actinomycetota</taxon>
        <taxon>Actinomycetes</taxon>
        <taxon>Geodermatophilales</taxon>
        <taxon>Geodermatophilaceae</taxon>
        <taxon>Geodermatophilus</taxon>
    </lineage>
</organism>
<evidence type="ECO:0000259" key="6">
    <source>
        <dbReference type="Pfam" id="PF13473"/>
    </source>
</evidence>
<dbReference type="InterPro" id="IPR050894">
    <property type="entry name" value="EfeM/EfeO_iron_uptake"/>
</dbReference>
<feature type="domain" description="EfeO-type cupredoxin-like" evidence="6">
    <location>
        <begin position="22"/>
        <end position="131"/>
    </location>
</feature>
<dbReference type="Pfam" id="PF13473">
    <property type="entry name" value="Cupredoxin_1"/>
    <property type="match status" value="1"/>
</dbReference>
<evidence type="ECO:0000313" key="7">
    <source>
        <dbReference type="EMBL" id="SNS77655.1"/>
    </source>
</evidence>
<dbReference type="PROSITE" id="PS51257">
    <property type="entry name" value="PROKAR_LIPOPROTEIN"/>
    <property type="match status" value="1"/>
</dbReference>
<dbReference type="OrthoDB" id="7348379at2"/>
<dbReference type="InterPro" id="IPR018976">
    <property type="entry name" value="Imelysin-like"/>
</dbReference>
<dbReference type="InterPro" id="IPR028096">
    <property type="entry name" value="EfeO_Cupredoxin"/>
</dbReference>
<keyword evidence="3 4" id="KW-0732">Signal</keyword>
<feature type="chain" id="PRO_5039428456" evidence="4">
    <location>
        <begin position="30"/>
        <end position="384"/>
    </location>
</feature>
<evidence type="ECO:0000256" key="3">
    <source>
        <dbReference type="ARBA" id="ARBA00022729"/>
    </source>
</evidence>
<dbReference type="GO" id="GO:0042597">
    <property type="term" value="C:periplasmic space"/>
    <property type="evidence" value="ECO:0007669"/>
    <property type="project" value="UniProtKB-SubCell"/>
</dbReference>
<reference evidence="8" key="1">
    <citation type="submission" date="2017-06" db="EMBL/GenBank/DDBJ databases">
        <authorList>
            <person name="Varghese N."/>
            <person name="Submissions S."/>
        </authorList>
    </citation>
    <scope>NUCLEOTIDE SEQUENCE [LARGE SCALE GENOMIC DNA]</scope>
    <source>
        <strain evidence="8">DSM 45423</strain>
    </source>
</reference>
<evidence type="ECO:0000313" key="8">
    <source>
        <dbReference type="Proteomes" id="UP000198386"/>
    </source>
</evidence>
<evidence type="ECO:0000256" key="1">
    <source>
        <dbReference type="ARBA" id="ARBA00004418"/>
    </source>
</evidence>
<dbReference type="PANTHER" id="PTHR39192:SF1">
    <property type="entry name" value="IRON UPTAKE SYSTEM COMPONENT EFEO"/>
    <property type="match status" value="1"/>
</dbReference>